<comment type="catalytic activity">
    <reaction evidence="9">
        <text>(2R,3R)-2,3-dihydroxy-3-methylpentanoate + NADP(+) = (S)-2-ethyl-2-hydroxy-3-oxobutanoate + NADPH + H(+)</text>
        <dbReference type="Rhea" id="RHEA:13493"/>
        <dbReference type="ChEBI" id="CHEBI:15378"/>
        <dbReference type="ChEBI" id="CHEBI:49256"/>
        <dbReference type="ChEBI" id="CHEBI:49258"/>
        <dbReference type="ChEBI" id="CHEBI:57783"/>
        <dbReference type="ChEBI" id="CHEBI:58349"/>
        <dbReference type="EC" id="1.1.1.86"/>
    </reaction>
</comment>
<dbReference type="GO" id="GO:0005829">
    <property type="term" value="C:cytosol"/>
    <property type="evidence" value="ECO:0007669"/>
    <property type="project" value="TreeGrafter"/>
</dbReference>
<feature type="domain" description="KARI C-terminal knotted" evidence="12">
    <location>
        <begin position="183"/>
        <end position="328"/>
    </location>
</feature>
<protein>
    <recommendedName>
        <fullName evidence="9">Ketol-acid reductoisomerase (NADP(+))</fullName>
        <shortName evidence="9">KARI</shortName>
        <ecNumber evidence="9">1.1.1.86</ecNumber>
    </recommendedName>
    <alternativeName>
        <fullName evidence="9">Acetohydroxy-acid isomeroreductase</fullName>
        <shortName evidence="9">AHIR</shortName>
    </alternativeName>
    <alternativeName>
        <fullName evidence="9">Alpha-keto-beta-hydroxylacyl reductoisomerase</fullName>
    </alternativeName>
</protein>
<comment type="similarity">
    <text evidence="3 9 10">Belongs to the ketol-acid reductoisomerase family.</text>
</comment>
<name>A0A1F7RDV0_9BACT</name>
<evidence type="ECO:0000256" key="10">
    <source>
        <dbReference type="PROSITE-ProRule" id="PRU01198"/>
    </source>
</evidence>
<keyword evidence="4 9" id="KW-0028">Amino-acid biosynthesis</keyword>
<comment type="pathway">
    <text evidence="1 9">Amino-acid biosynthesis; L-valine biosynthesis; L-valine from pyruvate: step 2/4.</text>
</comment>
<evidence type="ECO:0000259" key="11">
    <source>
        <dbReference type="PROSITE" id="PS51850"/>
    </source>
</evidence>
<feature type="binding site" evidence="9 10">
    <location>
        <position position="191"/>
    </location>
    <ligand>
        <name>Mg(2+)</name>
        <dbReference type="ChEBI" id="CHEBI:18420"/>
        <label>2</label>
    </ligand>
</feature>
<dbReference type="InterPro" id="IPR036291">
    <property type="entry name" value="NAD(P)-bd_dom_sf"/>
</dbReference>
<dbReference type="AlphaFoldDB" id="A0A1F7RDV0"/>
<evidence type="ECO:0000256" key="9">
    <source>
        <dbReference type="HAMAP-Rule" id="MF_00435"/>
    </source>
</evidence>
<dbReference type="InterPro" id="IPR013023">
    <property type="entry name" value="KARI"/>
</dbReference>
<comment type="catalytic activity">
    <reaction evidence="9">
        <text>(2R)-2,3-dihydroxy-3-methylbutanoate + NADP(+) = (2S)-2-acetolactate + NADPH + H(+)</text>
        <dbReference type="Rhea" id="RHEA:22068"/>
        <dbReference type="ChEBI" id="CHEBI:15378"/>
        <dbReference type="ChEBI" id="CHEBI:49072"/>
        <dbReference type="ChEBI" id="CHEBI:57783"/>
        <dbReference type="ChEBI" id="CHEBI:58349"/>
        <dbReference type="ChEBI" id="CHEBI:58476"/>
        <dbReference type="EC" id="1.1.1.86"/>
    </reaction>
</comment>
<keyword evidence="7 9" id="KW-0560">Oxidoreductase</keyword>
<keyword evidence="6 9" id="KW-0460">Magnesium</keyword>
<dbReference type="InterPro" id="IPR014359">
    <property type="entry name" value="KARI_prok"/>
</dbReference>
<dbReference type="InterPro" id="IPR008927">
    <property type="entry name" value="6-PGluconate_DH-like_C_sf"/>
</dbReference>
<dbReference type="PROSITE" id="PS51851">
    <property type="entry name" value="KARI_C"/>
    <property type="match status" value="1"/>
</dbReference>
<comment type="caution">
    <text evidence="13">The sequence shown here is derived from an EMBL/GenBank/DDBJ whole genome shotgun (WGS) entry which is preliminary data.</text>
</comment>
<feature type="binding site" evidence="9">
    <location>
        <begin position="25"/>
        <end position="28"/>
    </location>
    <ligand>
        <name>NADP(+)</name>
        <dbReference type="ChEBI" id="CHEBI:58349"/>
    </ligand>
</feature>
<dbReference type="Proteomes" id="UP000178526">
    <property type="component" value="Unassembled WGS sequence"/>
</dbReference>
<evidence type="ECO:0000256" key="6">
    <source>
        <dbReference type="ARBA" id="ARBA00022842"/>
    </source>
</evidence>
<dbReference type="InterPro" id="IPR013116">
    <property type="entry name" value="KARI_N"/>
</dbReference>
<evidence type="ECO:0000259" key="12">
    <source>
        <dbReference type="PROSITE" id="PS51851"/>
    </source>
</evidence>
<comment type="caution">
    <text evidence="9">Lacks conserved residue(s) required for the propagation of feature annotation.</text>
</comment>
<dbReference type="Gene3D" id="6.10.240.10">
    <property type="match status" value="1"/>
</dbReference>
<evidence type="ECO:0000313" key="13">
    <source>
        <dbReference type="EMBL" id="OGL39358.1"/>
    </source>
</evidence>
<proteinExistence type="inferred from homology"/>
<feature type="active site" evidence="9">
    <location>
        <position position="108"/>
    </location>
</feature>
<dbReference type="GO" id="GO:0000287">
    <property type="term" value="F:magnesium ion binding"/>
    <property type="evidence" value="ECO:0007669"/>
    <property type="project" value="UniProtKB-UniRule"/>
</dbReference>
<dbReference type="GO" id="GO:0016853">
    <property type="term" value="F:isomerase activity"/>
    <property type="evidence" value="ECO:0007669"/>
    <property type="project" value="UniProtKB-KW"/>
</dbReference>
<dbReference type="EMBL" id="MGDB01000121">
    <property type="protein sequence ID" value="OGL39358.1"/>
    <property type="molecule type" value="Genomic_DNA"/>
</dbReference>
<dbReference type="SUPFAM" id="SSF51735">
    <property type="entry name" value="NAD(P)-binding Rossmann-fold domains"/>
    <property type="match status" value="1"/>
</dbReference>
<evidence type="ECO:0000256" key="8">
    <source>
        <dbReference type="ARBA" id="ARBA00023304"/>
    </source>
</evidence>
<dbReference type="Gene3D" id="3.40.50.720">
    <property type="entry name" value="NAD(P)-binding Rossmann-like Domain"/>
    <property type="match status" value="1"/>
</dbReference>
<dbReference type="SUPFAM" id="SSF48179">
    <property type="entry name" value="6-phosphogluconate dehydrogenase C-terminal domain-like"/>
    <property type="match status" value="1"/>
</dbReference>
<dbReference type="UniPathway" id="UPA00047">
    <property type="reaction ID" value="UER00056"/>
</dbReference>
<evidence type="ECO:0000256" key="2">
    <source>
        <dbReference type="ARBA" id="ARBA00004885"/>
    </source>
</evidence>
<feature type="domain" description="KARI N-terminal Rossmann" evidence="11">
    <location>
        <begin position="2"/>
        <end position="182"/>
    </location>
</feature>
<dbReference type="PANTHER" id="PTHR21371">
    <property type="entry name" value="KETOL-ACID REDUCTOISOMERASE, MITOCHONDRIAL"/>
    <property type="match status" value="1"/>
</dbReference>
<evidence type="ECO:0000256" key="7">
    <source>
        <dbReference type="ARBA" id="ARBA00023002"/>
    </source>
</evidence>
<dbReference type="InterPro" id="IPR000506">
    <property type="entry name" value="KARI_C"/>
</dbReference>
<evidence type="ECO:0000256" key="5">
    <source>
        <dbReference type="ARBA" id="ARBA00022723"/>
    </source>
</evidence>
<feature type="binding site" evidence="9 10">
    <location>
        <position position="195"/>
    </location>
    <ligand>
        <name>Mg(2+)</name>
        <dbReference type="ChEBI" id="CHEBI:18420"/>
        <label>1</label>
    </ligand>
</feature>
<evidence type="ECO:0000313" key="14">
    <source>
        <dbReference type="Proteomes" id="UP000178526"/>
    </source>
</evidence>
<dbReference type="PIRSF" id="PIRSF000116">
    <property type="entry name" value="IlvC_gammaproteo"/>
    <property type="match status" value="1"/>
</dbReference>
<dbReference type="Pfam" id="PF01450">
    <property type="entry name" value="KARI_C"/>
    <property type="match status" value="1"/>
</dbReference>
<feature type="binding site" evidence="9 10">
    <location>
        <position position="191"/>
    </location>
    <ligand>
        <name>Mg(2+)</name>
        <dbReference type="ChEBI" id="CHEBI:18420"/>
        <label>1</label>
    </ligand>
</feature>
<dbReference type="UniPathway" id="UPA00049">
    <property type="reaction ID" value="UER00060"/>
</dbReference>
<evidence type="ECO:0000256" key="1">
    <source>
        <dbReference type="ARBA" id="ARBA00004864"/>
    </source>
</evidence>
<comment type="function">
    <text evidence="9">Involved in the biosynthesis of branched-chain amino acids (BCAA). Catalyzes an alkyl-migration followed by a ketol-acid reduction of (S)-2-acetolactate (S2AL) to yield (R)-2,3-dihydroxy-isovalerate. In the isomerase reaction, S2AL is rearranged via a Mg-dependent methyl migration to produce 3-hydroxy-3-methyl-2-ketobutyrate (HMKB). In the reductase reaction, this 2-ketoacid undergoes a metal-dependent reduction by NADPH to yield (R)-2,3-dihydroxy-isovalerate.</text>
</comment>
<keyword evidence="13" id="KW-0413">Isomerase</keyword>
<feature type="binding site" evidence="9">
    <location>
        <position position="51"/>
    </location>
    <ligand>
        <name>NADP(+)</name>
        <dbReference type="ChEBI" id="CHEBI:58349"/>
    </ligand>
</feature>
<dbReference type="FunFam" id="3.40.50.720:FF:000023">
    <property type="entry name" value="Ketol-acid reductoisomerase (NADP(+))"/>
    <property type="match status" value="1"/>
</dbReference>
<feature type="binding site" evidence="9 10">
    <location>
        <position position="252"/>
    </location>
    <ligand>
        <name>substrate</name>
    </ligand>
</feature>
<evidence type="ECO:0000256" key="3">
    <source>
        <dbReference type="ARBA" id="ARBA00010318"/>
    </source>
</evidence>
<comment type="pathway">
    <text evidence="2 9">Amino-acid biosynthesis; L-isoleucine biosynthesis; L-isoleucine from 2-oxobutanoate: step 2/4.</text>
</comment>
<dbReference type="Pfam" id="PF07991">
    <property type="entry name" value="KARI_N"/>
    <property type="match status" value="1"/>
</dbReference>
<keyword evidence="9" id="KW-0521">NADP</keyword>
<feature type="binding site" evidence="9">
    <location>
        <position position="134"/>
    </location>
    <ligand>
        <name>NADP(+)</name>
        <dbReference type="ChEBI" id="CHEBI:58349"/>
    </ligand>
</feature>
<dbReference type="EC" id="1.1.1.86" evidence="9"/>
<dbReference type="GO" id="GO:0009099">
    <property type="term" value="P:L-valine biosynthetic process"/>
    <property type="evidence" value="ECO:0007669"/>
    <property type="project" value="UniProtKB-UniRule"/>
</dbReference>
<dbReference type="NCBIfam" id="NF009940">
    <property type="entry name" value="PRK13403.1"/>
    <property type="match status" value="1"/>
</dbReference>
<sequence length="334" mass="37088">MPKIYYDKDADLKVLKNKTIAVIGYGSQGHAQAQNLKESGLNVVVSDLEGSPNWKKAEKDGMKVMSTSEASKVGDMIQILAPDENQAAIYRNFVQGNLKKGKVLVFSHGFNIHFGQIMPPTDIDVIMVAPKGPGHLVRRLYTEGRGVPALIAVYQDSSKDAKKIGLAYARGIGATRAGVIETTFREETETDLFGEQAVLCGGATALIMAGFETLIEAGYQPEIAYFECLHELKLIVDLVYEGGIANMRYSISNTAEYGDLTRGRRIITEETRKEMRKILKEIQDGEFAKEWILENQSNRPVFNALAKKDSEHLIEKVGKELRKMMSWIGKPVKD</sequence>
<keyword evidence="5 9" id="KW-0479">Metal-binding</keyword>
<dbReference type="GO" id="GO:0004455">
    <property type="term" value="F:ketol-acid reductoisomerase activity"/>
    <property type="evidence" value="ECO:0007669"/>
    <property type="project" value="UniProtKB-UniRule"/>
</dbReference>
<comment type="cofactor">
    <cofactor evidence="9">
        <name>Mg(2+)</name>
        <dbReference type="ChEBI" id="CHEBI:18420"/>
    </cofactor>
    <text evidence="9">Binds 2 magnesium ions per subunit.</text>
</comment>
<keyword evidence="8 9" id="KW-0100">Branched-chain amino acid biosynthesis</keyword>
<evidence type="ECO:0000256" key="4">
    <source>
        <dbReference type="ARBA" id="ARBA00022605"/>
    </source>
</evidence>
<accession>A0A1F7RDV0</accession>
<dbReference type="NCBIfam" id="TIGR00465">
    <property type="entry name" value="ilvC"/>
    <property type="match status" value="1"/>
</dbReference>
<feature type="binding site" evidence="9 10">
    <location>
        <position position="227"/>
    </location>
    <ligand>
        <name>Mg(2+)</name>
        <dbReference type="ChEBI" id="CHEBI:18420"/>
        <label>2</label>
    </ligand>
</feature>
<dbReference type="PROSITE" id="PS51850">
    <property type="entry name" value="KARI_N"/>
    <property type="match status" value="1"/>
</dbReference>
<gene>
    <name evidence="9" type="primary">ilvC</name>
    <name evidence="13" type="ORF">A2042_04940</name>
</gene>
<dbReference type="NCBIfam" id="NF004017">
    <property type="entry name" value="PRK05479.1"/>
    <property type="match status" value="1"/>
</dbReference>
<dbReference type="GO" id="GO:0050661">
    <property type="term" value="F:NADP binding"/>
    <property type="evidence" value="ECO:0007669"/>
    <property type="project" value="InterPro"/>
</dbReference>
<dbReference type="HAMAP" id="MF_00435">
    <property type="entry name" value="IlvC"/>
    <property type="match status" value="1"/>
</dbReference>
<dbReference type="GO" id="GO:0009097">
    <property type="term" value="P:isoleucine biosynthetic process"/>
    <property type="evidence" value="ECO:0007669"/>
    <property type="project" value="UniProtKB-UniRule"/>
</dbReference>
<reference evidence="13 14" key="1">
    <citation type="journal article" date="2016" name="Nat. Commun.">
        <title>Thousands of microbial genomes shed light on interconnected biogeochemical processes in an aquifer system.</title>
        <authorList>
            <person name="Anantharaman K."/>
            <person name="Brown C.T."/>
            <person name="Hug L.A."/>
            <person name="Sharon I."/>
            <person name="Castelle C.J."/>
            <person name="Probst A.J."/>
            <person name="Thomas B.C."/>
            <person name="Singh A."/>
            <person name="Wilkins M.J."/>
            <person name="Karaoz U."/>
            <person name="Brodie E.L."/>
            <person name="Williams K.H."/>
            <person name="Hubbard S.S."/>
            <person name="Banfield J.F."/>
        </authorList>
    </citation>
    <scope>NUCLEOTIDE SEQUENCE [LARGE SCALE GENOMIC DNA]</scope>
</reference>
<feature type="binding site" evidence="9 10">
    <location>
        <position position="231"/>
    </location>
    <ligand>
        <name>Mg(2+)</name>
        <dbReference type="ChEBI" id="CHEBI:18420"/>
        <label>2</label>
    </ligand>
</feature>
<organism evidence="13 14">
    <name type="scientific">Candidatus Schekmanbacteria bacterium GWA2_38_11</name>
    <dbReference type="NCBI Taxonomy" id="1817876"/>
    <lineage>
        <taxon>Bacteria</taxon>
        <taxon>Candidatus Schekmaniibacteriota</taxon>
    </lineage>
</organism>
<dbReference type="PANTHER" id="PTHR21371:SF1">
    <property type="entry name" value="KETOL-ACID REDUCTOISOMERASE, MITOCHONDRIAL"/>
    <property type="match status" value="1"/>
</dbReference>